<comment type="caution">
    <text evidence="1">The sequence shown here is derived from an EMBL/GenBank/DDBJ whole genome shotgun (WGS) entry which is preliminary data.</text>
</comment>
<keyword evidence="2" id="KW-1185">Reference proteome</keyword>
<dbReference type="Proteomes" id="UP001590951">
    <property type="component" value="Unassembled WGS sequence"/>
</dbReference>
<evidence type="ECO:0000313" key="2">
    <source>
        <dbReference type="Proteomes" id="UP001590951"/>
    </source>
</evidence>
<dbReference type="EMBL" id="JBHFEH010000031">
    <property type="protein sequence ID" value="KAL2051912.1"/>
    <property type="molecule type" value="Genomic_DNA"/>
</dbReference>
<reference evidence="1 2" key="1">
    <citation type="submission" date="2024-09" db="EMBL/GenBank/DDBJ databases">
        <title>Rethinking Asexuality: The Enigmatic Case of Functional Sexual Genes in Lepraria (Stereocaulaceae).</title>
        <authorList>
            <person name="Doellman M."/>
            <person name="Sun Y."/>
            <person name="Barcenas-Pena A."/>
            <person name="Lumbsch H.T."/>
            <person name="Grewe F."/>
        </authorList>
    </citation>
    <scope>NUCLEOTIDE SEQUENCE [LARGE SCALE GENOMIC DNA]</scope>
    <source>
        <strain evidence="1 2">Grewe 0041</strain>
    </source>
</reference>
<gene>
    <name evidence="1" type="ORF">ABVK25_007827</name>
</gene>
<accession>A0ABR4B1Y4</accession>
<evidence type="ECO:0000313" key="1">
    <source>
        <dbReference type="EMBL" id="KAL2051912.1"/>
    </source>
</evidence>
<organism evidence="1 2">
    <name type="scientific">Lepraria finkii</name>
    <dbReference type="NCBI Taxonomy" id="1340010"/>
    <lineage>
        <taxon>Eukaryota</taxon>
        <taxon>Fungi</taxon>
        <taxon>Dikarya</taxon>
        <taxon>Ascomycota</taxon>
        <taxon>Pezizomycotina</taxon>
        <taxon>Lecanoromycetes</taxon>
        <taxon>OSLEUM clade</taxon>
        <taxon>Lecanoromycetidae</taxon>
        <taxon>Lecanorales</taxon>
        <taxon>Lecanorineae</taxon>
        <taxon>Stereocaulaceae</taxon>
        <taxon>Lepraria</taxon>
    </lineage>
</organism>
<protein>
    <submittedName>
        <fullName evidence="1">Uncharacterized protein</fullName>
    </submittedName>
</protein>
<name>A0ABR4B1Y4_9LECA</name>
<sequence>MRSPLDPIAQTLGKRTLMQEHTTCMNTQRLEWQRFWAIPPSYRSTNYIGFRFTTRLGPPRGSGASLCISKPLALAVQSIGPLTLPFVSNLSHQDLFMEYPQQRRLNMISTSFTFIPYLEHQ</sequence>
<proteinExistence type="predicted"/>